<accession>A0A6A1VRI9</accession>
<organism evidence="3 4">
    <name type="scientific">Morella rubra</name>
    <name type="common">Chinese bayberry</name>
    <dbReference type="NCBI Taxonomy" id="262757"/>
    <lineage>
        <taxon>Eukaryota</taxon>
        <taxon>Viridiplantae</taxon>
        <taxon>Streptophyta</taxon>
        <taxon>Embryophyta</taxon>
        <taxon>Tracheophyta</taxon>
        <taxon>Spermatophyta</taxon>
        <taxon>Magnoliopsida</taxon>
        <taxon>eudicotyledons</taxon>
        <taxon>Gunneridae</taxon>
        <taxon>Pentapetalae</taxon>
        <taxon>rosids</taxon>
        <taxon>fabids</taxon>
        <taxon>Fagales</taxon>
        <taxon>Myricaceae</taxon>
        <taxon>Morella</taxon>
    </lineage>
</organism>
<dbReference type="Proteomes" id="UP000516437">
    <property type="component" value="Chromosome 5"/>
</dbReference>
<reference evidence="3 4" key="1">
    <citation type="journal article" date="2019" name="Plant Biotechnol. J.">
        <title>The red bayberry genome and genetic basis of sex determination.</title>
        <authorList>
            <person name="Jia H.M."/>
            <person name="Jia H.J."/>
            <person name="Cai Q.L."/>
            <person name="Wang Y."/>
            <person name="Zhao H.B."/>
            <person name="Yang W.F."/>
            <person name="Wang G.Y."/>
            <person name="Li Y.H."/>
            <person name="Zhan D.L."/>
            <person name="Shen Y.T."/>
            <person name="Niu Q.F."/>
            <person name="Chang L."/>
            <person name="Qiu J."/>
            <person name="Zhao L."/>
            <person name="Xie H.B."/>
            <person name="Fu W.Y."/>
            <person name="Jin J."/>
            <person name="Li X.W."/>
            <person name="Jiao Y."/>
            <person name="Zhou C.C."/>
            <person name="Tu T."/>
            <person name="Chai C.Y."/>
            <person name="Gao J.L."/>
            <person name="Fan L.J."/>
            <person name="van de Weg E."/>
            <person name="Wang J.Y."/>
            <person name="Gao Z.S."/>
        </authorList>
    </citation>
    <scope>NUCLEOTIDE SEQUENCE [LARGE SCALE GENOMIC DNA]</scope>
    <source>
        <tissue evidence="3">Leaves</tissue>
    </source>
</reference>
<evidence type="ECO:0000256" key="1">
    <source>
        <dbReference type="SAM" id="Coils"/>
    </source>
</evidence>
<feature type="compositionally biased region" description="Basic and acidic residues" evidence="2">
    <location>
        <begin position="973"/>
        <end position="996"/>
    </location>
</feature>
<keyword evidence="1" id="KW-0175">Coiled coil</keyword>
<dbReference type="InterPro" id="IPR036869">
    <property type="entry name" value="J_dom_sf"/>
</dbReference>
<dbReference type="OrthoDB" id="1717591at2759"/>
<evidence type="ECO:0000313" key="4">
    <source>
        <dbReference type="Proteomes" id="UP000516437"/>
    </source>
</evidence>
<feature type="compositionally biased region" description="Basic and acidic residues" evidence="2">
    <location>
        <begin position="469"/>
        <end position="485"/>
    </location>
</feature>
<sequence>MSHSQQPNRGPAAGTLAKKAGSNGGFGAKALFDDVYGGPPKFGVSSLSPRAEDYSEIFESFHASRASSIPVLDLPAVDESEVFFDVRSSSLDYAEVFGGFHGLDCAVSYEDLLFDQSKGGGRDSSDDEAWTPAGSVSPTEDLDHSEMDHGSNGDCYESFDTNMEFNISYHESSKTSNKDISTGATHISELHAVPGFTCILNESAPIQKKEDRKPSLQVANNDSLTMEFTGGMMKGKHVKKTMSLPSNGDVGWQAFGNDLKPDKAYTRSDSLSNEMFVTVSDISLRTQPSQLPPPTRPPPASDAKKEGFSRLASNGKSVASEGSSGDSSPPFLDVEVDASSSAAASAAAMKEAMKKAQAKLKSAKDFMDRKKEAFQGSAKMGSKNHIVRKEENVSKIVDECISLRDGSVQSTFVREENGMEFSVKEEAQKVTKIAQEVPDSIPGDKLLKVAKSSEERKHGKEYSSSLGSDKIEGDFDGEKIHEQGQEKNAALGVIEQQGEYNKKEKSARGNHEVEYKNKSKIANGAYEGLENNERSKAAKEVQLPKEQKMNVNVAQEVSGAGSRRGRKLEQARSLKVEAKSLEERKHGKEYSSSLGSDKIEGGSEWKEASQFFELVRTDKSGKALEQTNCVQISAHGEKIHEQGQEKNAALGVIEQQGEYNKKEKSARGNHEVEYENKSKIANGAYEGLENNERSKAAKEVQLPKEQKMNINVAQEVSEQVEKGKKVRTGQKPFEVEKKSVGADLSDNSKLVEVQEKGYKLEAESALKHRENEQKLQEANKQIKSEERLGELGGWEHNEQTKKEAFVWEGNERGLEEGVELAEDEKTLKEALEHKEKEMRLKQEVNQEDEKGRKHKKDCETQKEESIKNAALEQQENKKPLQKVPEREEHEKRLKQGLEQEVDDDRKTEFPKEEKIEKRLVEAMQWEENEKKQQEACARKEKEERLKDARAKAEEKSPYGASDQEDDSANLKWAQDRSDTGRRSKEEFKTEDIEKKSKEAAVWEESKKWLKDASGVEELKVLNRVHEQFERDKNGKTLHLEGEDLGISDGDWKLDRTHEVLAHEETGKRESEPKDREGVEAIETVNVLVGENFKTSHIAQGDLSLEKNEFRMEDTTTSLPLDDCVKKTGEPGFGVRQTNIYKTRSLSQLDSDINQESKFAHDWRERGHNIQQAQAILNQEESKDKFIAPHGTKDRVDNGKKKEAAQPTPFDVEGNMQKTAPQVNGRQTTERKEKNLNETITSEDKETERVKRERELEMDRLRKLEEEREREREREKDRMAVDRSTLEARERYTEAREKAERAAVERAMTEARERLERACAEAREKTFSEKTTMETRLRAERAAVERATAEARERSVGKAMAEKAGFGIRERVEIPVSDRSSASFRSNEMKQSSSSVYGAPYHTERFEGVESESPQRCKARLERHQRTTERAAKALAEKKRDLLAQKKQAERNKITSRKRILILGPDSGWQPLPLTEVITAAAVKKAYRKATLCIHPDKLQQRGASIQQKYICEKVFDLLKWLAEYLIDSKRIAKGTVKFVYPLCFLNPEIFLLTWE</sequence>
<feature type="coiled-coil region" evidence="1">
    <location>
        <begin position="1420"/>
        <end position="1452"/>
    </location>
</feature>
<feature type="compositionally biased region" description="Basic and acidic residues" evidence="2">
    <location>
        <begin position="500"/>
        <end position="517"/>
    </location>
</feature>
<dbReference type="EMBL" id="RXIC02000023">
    <property type="protein sequence ID" value="KAB1214557.1"/>
    <property type="molecule type" value="Genomic_DNA"/>
</dbReference>
<feature type="region of interest" description="Disordered" evidence="2">
    <location>
        <begin position="816"/>
        <end position="996"/>
    </location>
</feature>
<comment type="caution">
    <text evidence="3">The sequence shown here is derived from an EMBL/GenBank/DDBJ whole genome shotgun (WGS) entry which is preliminary data.</text>
</comment>
<dbReference type="PANTHER" id="PTHR23172">
    <property type="entry name" value="AUXILIN/CYCLIN G-ASSOCIATED KINASE-RELATED"/>
    <property type="match status" value="1"/>
</dbReference>
<feature type="compositionally biased region" description="Pro residues" evidence="2">
    <location>
        <begin position="290"/>
        <end position="300"/>
    </location>
</feature>
<evidence type="ECO:0000256" key="2">
    <source>
        <dbReference type="SAM" id="MobiDB-lite"/>
    </source>
</evidence>
<feature type="region of interest" description="Disordered" evidence="2">
    <location>
        <begin position="284"/>
        <end position="358"/>
    </location>
</feature>
<dbReference type="SUPFAM" id="SSF46565">
    <property type="entry name" value="Chaperone J-domain"/>
    <property type="match status" value="1"/>
</dbReference>
<feature type="region of interest" description="Disordered" evidence="2">
    <location>
        <begin position="441"/>
        <end position="601"/>
    </location>
</feature>
<name>A0A6A1VRI9_9ROSI</name>
<dbReference type="PANTHER" id="PTHR23172:SF87">
    <property type="entry name" value="CHAPERONE DNAJ-DOMAIN SUPERFAMILY PROTEIN"/>
    <property type="match status" value="1"/>
</dbReference>
<feature type="region of interest" description="Disordered" evidence="2">
    <location>
        <begin position="659"/>
        <end position="678"/>
    </location>
</feature>
<proteinExistence type="predicted"/>
<feature type="compositionally biased region" description="Basic and acidic residues" evidence="2">
    <location>
        <begin position="1227"/>
        <end position="1250"/>
    </location>
</feature>
<feature type="compositionally biased region" description="Basic and acidic residues" evidence="2">
    <location>
        <begin position="445"/>
        <end position="461"/>
    </location>
</feature>
<feature type="compositionally biased region" description="Basic and acidic residues" evidence="2">
    <location>
        <begin position="567"/>
        <end position="589"/>
    </location>
</feature>
<feature type="compositionally biased region" description="Basic and acidic residues" evidence="2">
    <location>
        <begin position="531"/>
        <end position="548"/>
    </location>
</feature>
<keyword evidence="4" id="KW-1185">Reference proteome</keyword>
<dbReference type="GO" id="GO:0030276">
    <property type="term" value="F:clathrin binding"/>
    <property type="evidence" value="ECO:0007669"/>
    <property type="project" value="TreeGrafter"/>
</dbReference>
<feature type="compositionally biased region" description="Basic and acidic residues" evidence="2">
    <location>
        <begin position="823"/>
        <end position="866"/>
    </location>
</feature>
<feature type="compositionally biased region" description="Basic and acidic residues" evidence="2">
    <location>
        <begin position="927"/>
        <end position="956"/>
    </location>
</feature>
<evidence type="ECO:0000313" key="3">
    <source>
        <dbReference type="EMBL" id="KAB1214557.1"/>
    </source>
</evidence>
<feature type="compositionally biased region" description="Low complexity" evidence="2">
    <location>
        <begin position="338"/>
        <end position="350"/>
    </location>
</feature>
<feature type="compositionally biased region" description="Low complexity" evidence="2">
    <location>
        <begin position="317"/>
        <end position="328"/>
    </location>
</feature>
<feature type="compositionally biased region" description="Basic and acidic residues" evidence="2">
    <location>
        <begin position="1188"/>
        <end position="1203"/>
    </location>
</feature>
<feature type="region of interest" description="Disordered" evidence="2">
    <location>
        <begin position="117"/>
        <end position="149"/>
    </location>
</feature>
<feature type="compositionally biased region" description="Polar residues" evidence="2">
    <location>
        <begin position="1215"/>
        <end position="1226"/>
    </location>
</feature>
<gene>
    <name evidence="3" type="ORF">CJ030_MR5G013400</name>
</gene>
<dbReference type="GO" id="GO:0072583">
    <property type="term" value="P:clathrin-dependent endocytosis"/>
    <property type="evidence" value="ECO:0007669"/>
    <property type="project" value="TreeGrafter"/>
</dbReference>
<dbReference type="Gene3D" id="1.10.287.110">
    <property type="entry name" value="DnaJ domain"/>
    <property type="match status" value="1"/>
</dbReference>
<dbReference type="GO" id="GO:0031982">
    <property type="term" value="C:vesicle"/>
    <property type="evidence" value="ECO:0007669"/>
    <property type="project" value="TreeGrafter"/>
</dbReference>
<feature type="compositionally biased region" description="Basic and acidic residues" evidence="2">
    <location>
        <begin position="874"/>
        <end position="920"/>
    </location>
</feature>
<feature type="region of interest" description="Disordered" evidence="2">
    <location>
        <begin position="1188"/>
        <end position="1250"/>
    </location>
</feature>
<dbReference type="GO" id="GO:0072318">
    <property type="term" value="P:clathrin coat disassembly"/>
    <property type="evidence" value="ECO:0007669"/>
    <property type="project" value="TreeGrafter"/>
</dbReference>
<feature type="region of interest" description="Disordered" evidence="2">
    <location>
        <begin position="764"/>
        <end position="800"/>
    </location>
</feature>
<dbReference type="GO" id="GO:0005737">
    <property type="term" value="C:cytoplasm"/>
    <property type="evidence" value="ECO:0007669"/>
    <property type="project" value="TreeGrafter"/>
</dbReference>
<protein>
    <submittedName>
        <fullName evidence="3">Auxilin-like protein 1</fullName>
    </submittedName>
</protein>